<sequence length="727" mass="80935">MERYSLQKVIGEGSFGRALLVRCKSSQEKYVVKEIQLPKNNSKLENPRREAILLSKMKHPNIVTFREAFEADGLLCIVMEFCSGGDLLQRMQQQKTTQFSVDHILRCSKAYANAYVGTPYYVAPEIWDNKPYNNKSDVWSLGCVLYELCTLRHPFQASSWKSLILKVCRGAYPPLPNHLPYELQYLLKQMFKTNPKDRPSMHSILTSHRVSKLLRAHLPSQGFESFTGARDAGTGEADGSMEEEEGKKVANLLGEKSLITTSTFEGVELHEAHSESREPGPRKQWAAGPSDTVLQMLANASLVSSDSMGSTCQSLTEEPGDSRQRRRWDKDPPETLLSVLEKARLSRAFSTFLINPGGEDPLVGPLSQPQGDHPDGPEPEVALDEERLQPRSDDEDTDFEEEYPCDWMDDVTNDNIPSRMRPSDGGLLFGLSGKQEVLDSEQLGLQGTEARKRKIEAVTAGYAHSSRILVRGLTAQQKVTTASLKASWVLAKHNRPFTDAEVFKEVMVTVLEELATDKSMDGVIASAKQVSLSARSAIRRIEALSDAVQGGQVTELMLDFIKQLRANFTSRFEDYSIPKDIIAFVRDPLTVRPSGDFTSQAKQMIPSLDEAALEMELIDFQTSSLVSDALRSAESVSAFGVGSSEEYSTIKRLTLDPLPPTDLVLVGQALPLSCDPELWSESEDEDLTPISPPTQLTFLEREHTLRSPLMPPQKLLLTRVLITPEDL</sequence>
<evidence type="ECO:0000259" key="9">
    <source>
        <dbReference type="PROSITE" id="PS50011"/>
    </source>
</evidence>
<evidence type="ECO:0000256" key="3">
    <source>
        <dbReference type="ARBA" id="ARBA00022679"/>
    </source>
</evidence>
<evidence type="ECO:0000256" key="1">
    <source>
        <dbReference type="ARBA" id="ARBA00010886"/>
    </source>
</evidence>
<feature type="compositionally biased region" description="Polar residues" evidence="8">
    <location>
        <begin position="303"/>
        <end position="316"/>
    </location>
</feature>
<feature type="region of interest" description="Disordered" evidence="8">
    <location>
        <begin position="356"/>
        <end position="400"/>
    </location>
</feature>
<evidence type="ECO:0000256" key="8">
    <source>
        <dbReference type="SAM" id="MobiDB-lite"/>
    </source>
</evidence>
<dbReference type="GO" id="GO:0005524">
    <property type="term" value="F:ATP binding"/>
    <property type="evidence" value="ECO:0007669"/>
    <property type="project" value="UniProtKB-UniRule"/>
</dbReference>
<dbReference type="PANTHER" id="PTHR44984:SF1">
    <property type="entry name" value="SERINE_THREONINE-PROTEIN KINASE NEK3"/>
    <property type="match status" value="1"/>
</dbReference>
<keyword evidence="4 7" id="KW-0547">Nucleotide-binding</keyword>
<dbReference type="GO" id="GO:0004674">
    <property type="term" value="F:protein serine/threonine kinase activity"/>
    <property type="evidence" value="ECO:0007669"/>
    <property type="project" value="UniProtKB-KW"/>
</dbReference>
<keyword evidence="6 7" id="KW-0067">ATP-binding</keyword>
<organism evidence="10 11">
    <name type="scientific">Dissostichus eleginoides</name>
    <name type="common">Patagonian toothfish</name>
    <name type="synonym">Dissostichus amissus</name>
    <dbReference type="NCBI Taxonomy" id="100907"/>
    <lineage>
        <taxon>Eukaryota</taxon>
        <taxon>Metazoa</taxon>
        <taxon>Chordata</taxon>
        <taxon>Craniata</taxon>
        <taxon>Vertebrata</taxon>
        <taxon>Euteleostomi</taxon>
        <taxon>Actinopterygii</taxon>
        <taxon>Neopterygii</taxon>
        <taxon>Teleostei</taxon>
        <taxon>Neoteleostei</taxon>
        <taxon>Acanthomorphata</taxon>
        <taxon>Eupercaria</taxon>
        <taxon>Perciformes</taxon>
        <taxon>Notothenioidei</taxon>
        <taxon>Nototheniidae</taxon>
        <taxon>Dissostichus</taxon>
    </lineage>
</organism>
<feature type="region of interest" description="Disordered" evidence="8">
    <location>
        <begin position="303"/>
        <end position="332"/>
    </location>
</feature>
<evidence type="ECO:0000313" key="11">
    <source>
        <dbReference type="Proteomes" id="UP001228049"/>
    </source>
</evidence>
<accession>A0AAD9CG09</accession>
<name>A0AAD9CG09_DISEL</name>
<dbReference type="Gene3D" id="3.30.200.20">
    <property type="entry name" value="Phosphorylase Kinase, domain 1"/>
    <property type="match status" value="1"/>
</dbReference>
<feature type="domain" description="Protein kinase" evidence="9">
    <location>
        <begin position="4"/>
        <end position="211"/>
    </location>
</feature>
<comment type="similarity">
    <text evidence="1">Belongs to the protein kinase superfamily. NEK Ser/Thr protein kinase family. NIMA subfamily.</text>
</comment>
<dbReference type="EMBL" id="JASDAP010000007">
    <property type="protein sequence ID" value="KAK1900506.1"/>
    <property type="molecule type" value="Genomic_DNA"/>
</dbReference>
<feature type="compositionally biased region" description="Basic and acidic residues" evidence="8">
    <location>
        <begin position="320"/>
        <end position="332"/>
    </location>
</feature>
<comment type="caution">
    <text evidence="10">The sequence shown here is derived from an EMBL/GenBank/DDBJ whole genome shotgun (WGS) entry which is preliminary data.</text>
</comment>
<evidence type="ECO:0000256" key="7">
    <source>
        <dbReference type="PROSITE-ProRule" id="PRU10141"/>
    </source>
</evidence>
<dbReference type="Gene3D" id="1.10.510.10">
    <property type="entry name" value="Transferase(Phosphotransferase) domain 1"/>
    <property type="match status" value="1"/>
</dbReference>
<evidence type="ECO:0000256" key="6">
    <source>
        <dbReference type="ARBA" id="ARBA00022840"/>
    </source>
</evidence>
<feature type="binding site" evidence="7">
    <location>
        <position position="33"/>
    </location>
    <ligand>
        <name>ATP</name>
        <dbReference type="ChEBI" id="CHEBI:30616"/>
    </ligand>
</feature>
<dbReference type="FunFam" id="3.30.200.20:FF:000097">
    <property type="entry name" value="Probable serine/threonine-protein kinase nek1"/>
    <property type="match status" value="1"/>
</dbReference>
<evidence type="ECO:0000256" key="4">
    <source>
        <dbReference type="ARBA" id="ARBA00022741"/>
    </source>
</evidence>
<dbReference type="Proteomes" id="UP001228049">
    <property type="component" value="Unassembled WGS sequence"/>
</dbReference>
<reference evidence="10" key="1">
    <citation type="submission" date="2023-04" db="EMBL/GenBank/DDBJ databases">
        <title>Chromosome-level genome of Chaenocephalus aceratus.</title>
        <authorList>
            <person name="Park H."/>
        </authorList>
    </citation>
    <scope>NUCLEOTIDE SEQUENCE</scope>
    <source>
        <strain evidence="10">DE</strain>
        <tissue evidence="10">Muscle</tissue>
    </source>
</reference>
<protein>
    <submittedName>
        <fullName evidence="10">Serine/threonine-protein kinase Nek3</fullName>
    </submittedName>
</protein>
<dbReference type="SUPFAM" id="SSF56112">
    <property type="entry name" value="Protein kinase-like (PK-like)"/>
    <property type="match status" value="1"/>
</dbReference>
<dbReference type="InterPro" id="IPR017441">
    <property type="entry name" value="Protein_kinase_ATP_BS"/>
</dbReference>
<keyword evidence="2" id="KW-0723">Serine/threonine-protein kinase</keyword>
<evidence type="ECO:0000256" key="2">
    <source>
        <dbReference type="ARBA" id="ARBA00022527"/>
    </source>
</evidence>
<dbReference type="Pfam" id="PF00069">
    <property type="entry name" value="Pkinase"/>
    <property type="match status" value="2"/>
</dbReference>
<dbReference type="PROSITE" id="PS50011">
    <property type="entry name" value="PROTEIN_KINASE_DOM"/>
    <property type="match status" value="1"/>
</dbReference>
<dbReference type="PROSITE" id="PS00107">
    <property type="entry name" value="PROTEIN_KINASE_ATP"/>
    <property type="match status" value="1"/>
</dbReference>
<keyword evidence="3" id="KW-0808">Transferase</keyword>
<dbReference type="AlphaFoldDB" id="A0AAD9CG09"/>
<evidence type="ECO:0000313" key="10">
    <source>
        <dbReference type="EMBL" id="KAK1900506.1"/>
    </source>
</evidence>
<keyword evidence="5 10" id="KW-0418">Kinase</keyword>
<gene>
    <name evidence="10" type="ORF">KUDE01_001293</name>
</gene>
<feature type="region of interest" description="Disordered" evidence="8">
    <location>
        <begin position="224"/>
        <end position="246"/>
    </location>
</feature>
<dbReference type="InterPro" id="IPR011009">
    <property type="entry name" value="Kinase-like_dom_sf"/>
</dbReference>
<dbReference type="PANTHER" id="PTHR44984">
    <property type="entry name" value="SERINE/THREONINE-PROTEIN KINASE NEK3"/>
    <property type="match status" value="1"/>
</dbReference>
<dbReference type="InterPro" id="IPR000719">
    <property type="entry name" value="Prot_kinase_dom"/>
</dbReference>
<proteinExistence type="inferred from homology"/>
<feature type="non-terminal residue" evidence="10">
    <location>
        <position position="1"/>
    </location>
</feature>
<keyword evidence="11" id="KW-1185">Reference proteome</keyword>
<evidence type="ECO:0000256" key="5">
    <source>
        <dbReference type="ARBA" id="ARBA00022777"/>
    </source>
</evidence>